<feature type="transmembrane region" description="Helical" evidence="1">
    <location>
        <begin position="162"/>
        <end position="185"/>
    </location>
</feature>
<feature type="transmembrane region" description="Helical" evidence="1">
    <location>
        <begin position="7"/>
        <end position="26"/>
    </location>
</feature>
<proteinExistence type="predicted"/>
<dbReference type="Proteomes" id="UP000698222">
    <property type="component" value="Unassembled WGS sequence"/>
</dbReference>
<feature type="transmembrane region" description="Helical" evidence="1">
    <location>
        <begin position="191"/>
        <end position="224"/>
    </location>
</feature>
<keyword evidence="1" id="KW-1133">Transmembrane helix</keyword>
<name>A0ABS4YME2_9MICO</name>
<organism evidence="2 3">
    <name type="scientific">Brachybacterium fresconis</name>
    <dbReference type="NCBI Taxonomy" id="173363"/>
    <lineage>
        <taxon>Bacteria</taxon>
        <taxon>Bacillati</taxon>
        <taxon>Actinomycetota</taxon>
        <taxon>Actinomycetes</taxon>
        <taxon>Micrococcales</taxon>
        <taxon>Dermabacteraceae</taxon>
        <taxon>Brachybacterium</taxon>
    </lineage>
</organism>
<accession>A0ABS4YME2</accession>
<evidence type="ECO:0000313" key="3">
    <source>
        <dbReference type="Proteomes" id="UP000698222"/>
    </source>
</evidence>
<keyword evidence="3" id="KW-1185">Reference proteome</keyword>
<evidence type="ECO:0008006" key="4">
    <source>
        <dbReference type="Google" id="ProtNLM"/>
    </source>
</evidence>
<feature type="transmembrane region" description="Helical" evidence="1">
    <location>
        <begin position="107"/>
        <end position="128"/>
    </location>
</feature>
<keyword evidence="1" id="KW-0472">Membrane</keyword>
<keyword evidence="1" id="KW-0812">Transmembrane</keyword>
<feature type="transmembrane region" description="Helical" evidence="1">
    <location>
        <begin position="62"/>
        <end position="87"/>
    </location>
</feature>
<comment type="caution">
    <text evidence="2">The sequence shown here is derived from an EMBL/GenBank/DDBJ whole genome shotgun (WGS) entry which is preliminary data.</text>
</comment>
<gene>
    <name evidence="2" type="ORF">JOF44_002827</name>
</gene>
<feature type="transmembrane region" description="Helical" evidence="1">
    <location>
        <begin position="310"/>
        <end position="334"/>
    </location>
</feature>
<feature type="transmembrane region" description="Helical" evidence="1">
    <location>
        <begin position="231"/>
        <end position="249"/>
    </location>
</feature>
<evidence type="ECO:0000313" key="2">
    <source>
        <dbReference type="EMBL" id="MBP2409924.1"/>
    </source>
</evidence>
<reference evidence="2 3" key="1">
    <citation type="submission" date="2021-03" db="EMBL/GenBank/DDBJ databases">
        <title>Sequencing the genomes of 1000 actinobacteria strains.</title>
        <authorList>
            <person name="Klenk H.-P."/>
        </authorList>
    </citation>
    <scope>NUCLEOTIDE SEQUENCE [LARGE SCALE GENOMIC DNA]</scope>
    <source>
        <strain evidence="2 3">DSM 14564</strain>
    </source>
</reference>
<evidence type="ECO:0000256" key="1">
    <source>
        <dbReference type="SAM" id="Phobius"/>
    </source>
</evidence>
<dbReference type="EMBL" id="JAGIOC010000001">
    <property type="protein sequence ID" value="MBP2409924.1"/>
    <property type="molecule type" value="Genomic_DNA"/>
</dbReference>
<protein>
    <recommendedName>
        <fullName evidence="4">Ligase</fullName>
    </recommendedName>
</protein>
<sequence>MIALRALPRGSVVAWVLVLFFVPVWVGISVGFFWSAITALTVLLLLVSWARVSLRLADGWMAAFLIVLCGMFALKGVALSPTVTAVLEWVVPYVWGRVACARVGVRWVTRTIAGVAVVAAVLGVLEFATSFNPWVLVPGPEPLYSTWSELQPRGGVLRVEGAFGHSIAFGTTLAMSSAFVIAARWRPAPTMLALGALVAAVVLTFSRTGAITLALTITLSVLLLPGLSRWLRAGIVGLGVVVAVVVPVLNSVLGAAGEEAEVSAEYRTDLLVLLRQVDLFGNAGDWATLVSGDFYLGYFERSVDNALLSILLRIGYVPTFLLIVVIFCAVLMMVRRQERSAGAIAVAGQMPSLVVVAMITQYGTFFWFCVGLAITSGAAASGQPDDEIVLERPGRGAGIPVPSRSLWAP</sequence>
<dbReference type="RefSeq" id="WP_209892692.1">
    <property type="nucleotide sequence ID" value="NZ_JAGIOC010000001.1"/>
</dbReference>